<dbReference type="EMBL" id="CP022437">
    <property type="protein sequence ID" value="ASN05030.1"/>
    <property type="molecule type" value="Genomic_DNA"/>
</dbReference>
<evidence type="ECO:0000313" key="2">
    <source>
        <dbReference type="Proteomes" id="UP000204391"/>
    </source>
</evidence>
<organism evidence="1 2">
    <name type="scientific">Virgibacillus necropolis</name>
    <dbReference type="NCBI Taxonomy" id="163877"/>
    <lineage>
        <taxon>Bacteria</taxon>
        <taxon>Bacillati</taxon>
        <taxon>Bacillota</taxon>
        <taxon>Bacilli</taxon>
        <taxon>Bacillales</taxon>
        <taxon>Bacillaceae</taxon>
        <taxon>Virgibacillus</taxon>
    </lineage>
</organism>
<dbReference type="RefSeq" id="WP_089531881.1">
    <property type="nucleotide sequence ID" value="NZ_CP022437.1"/>
</dbReference>
<name>A0A221MBP1_9BACI</name>
<accession>A0A221MBP1</accession>
<reference evidence="1 2" key="1">
    <citation type="journal article" date="2003" name="Int. J. Syst. Evol. Microbiol.">
        <title>Virgibacillus carmonensis sp. nov., Virgibacillus necropolis sp. nov. and Virgibacillus picturae sp. nov., three novel species isolated from deteriorated mural paintings, transfer of the species of the genus salibacillus to Virgibacillus, as Virgibacillus marismortui comb. nov. and Virgibacillus salexigens comb. nov., and emended description of the genus Virgibacillus.</title>
        <authorList>
            <person name="Heyrman J."/>
            <person name="Logan N.A."/>
            <person name="Busse H.J."/>
            <person name="Balcaen A."/>
            <person name="Lebbe L."/>
            <person name="Rodriguez-Diaz M."/>
            <person name="Swings J."/>
            <person name="De Vos P."/>
        </authorList>
    </citation>
    <scope>NUCLEOTIDE SEQUENCE [LARGE SCALE GENOMIC DNA]</scope>
    <source>
        <strain evidence="1 2">LMG 19488</strain>
    </source>
</reference>
<gene>
    <name evidence="1" type="ORF">CFK40_08395</name>
</gene>
<dbReference type="AlphaFoldDB" id="A0A221MBP1"/>
<dbReference type="KEGG" id="vne:CFK40_08395"/>
<sequence>MSFKQTLTKYLSNHAETRDNHLDTSLQTHYYKTTKDKALAKLEDLYSKSQLYSIHSISKEHGEISLYYKKTFIISTVISVRPYNTAIDFSVTTETVLPFDFGNSSRIIEQLYNQLNKELPYIETKNYS</sequence>
<evidence type="ECO:0000313" key="1">
    <source>
        <dbReference type="EMBL" id="ASN05030.1"/>
    </source>
</evidence>
<keyword evidence="2" id="KW-1185">Reference proteome</keyword>
<dbReference type="Proteomes" id="UP000204391">
    <property type="component" value="Chromosome"/>
</dbReference>
<proteinExistence type="predicted"/>
<protein>
    <submittedName>
        <fullName evidence="1">Cytosolic protein</fullName>
    </submittedName>
</protein>
<dbReference type="OrthoDB" id="2353056at2"/>